<dbReference type="InterPro" id="IPR018022">
    <property type="entry name" value="IPT"/>
</dbReference>
<protein>
    <recommendedName>
        <fullName evidence="3">tRNA dimethylallyltransferase</fullName>
        <ecNumber evidence="3">2.5.1.75</ecNumber>
    </recommendedName>
</protein>
<evidence type="ECO:0000256" key="8">
    <source>
        <dbReference type="ARBA" id="ARBA00022842"/>
    </source>
</evidence>
<evidence type="ECO:0000256" key="9">
    <source>
        <dbReference type="ARBA" id="ARBA00049563"/>
    </source>
</evidence>
<dbReference type="PANTHER" id="PTHR11088">
    <property type="entry name" value="TRNA DIMETHYLALLYLTRANSFERASE"/>
    <property type="match status" value="1"/>
</dbReference>
<dbReference type="GO" id="GO:0006400">
    <property type="term" value="P:tRNA modification"/>
    <property type="evidence" value="ECO:0007669"/>
    <property type="project" value="TreeGrafter"/>
</dbReference>
<evidence type="ECO:0000256" key="3">
    <source>
        <dbReference type="ARBA" id="ARBA00012665"/>
    </source>
</evidence>
<sequence length="308" mass="33727">MRPNGHLVIVGATASGKSVLAMELARRRPGVELVSMDSMALYRGMDVGTTAPTAAERAEVPHHLVDLVDPTEDFTVSEFQVAARRALDDMEGRGARAVLVGGTGLHVRAVVDDLEIPGRYDEVRAALDADDDTPGLHTRLAGLDPVAAGRMEPTNRRRVVRALEVTLGSGRPFSSFGPGLEAYPATPFTQVGLRVDREVLDRRIADRYRHQLEDGFLDEVRWLAALDGGPSRSAAQALGYSELLAHLRGECTLADAIADAVAATRRFARRQERWFRRDPRIEWFDVGADPLKVLEAVLERFDRCGDPG</sequence>
<evidence type="ECO:0000256" key="1">
    <source>
        <dbReference type="ARBA" id="ARBA00001946"/>
    </source>
</evidence>
<dbReference type="GO" id="GO:0005524">
    <property type="term" value="F:ATP binding"/>
    <property type="evidence" value="ECO:0007669"/>
    <property type="project" value="UniProtKB-KW"/>
</dbReference>
<organism evidence="10">
    <name type="scientific">marine metagenome</name>
    <dbReference type="NCBI Taxonomy" id="408172"/>
    <lineage>
        <taxon>unclassified sequences</taxon>
        <taxon>metagenomes</taxon>
        <taxon>ecological metagenomes</taxon>
    </lineage>
</organism>
<dbReference type="InterPro" id="IPR027417">
    <property type="entry name" value="P-loop_NTPase"/>
</dbReference>
<evidence type="ECO:0000256" key="4">
    <source>
        <dbReference type="ARBA" id="ARBA00022679"/>
    </source>
</evidence>
<evidence type="ECO:0000256" key="6">
    <source>
        <dbReference type="ARBA" id="ARBA00022741"/>
    </source>
</evidence>
<gene>
    <name evidence="10" type="ORF">METZ01_LOCUS48887</name>
</gene>
<dbReference type="InterPro" id="IPR039657">
    <property type="entry name" value="Dimethylallyltransferase"/>
</dbReference>
<comment type="cofactor">
    <cofactor evidence="1">
        <name>Mg(2+)</name>
        <dbReference type="ChEBI" id="CHEBI:18420"/>
    </cofactor>
</comment>
<keyword evidence="7" id="KW-0067">ATP-binding</keyword>
<dbReference type="GO" id="GO:0052381">
    <property type="term" value="F:tRNA dimethylallyltransferase activity"/>
    <property type="evidence" value="ECO:0007669"/>
    <property type="project" value="UniProtKB-EC"/>
</dbReference>
<dbReference type="EC" id="2.5.1.75" evidence="3"/>
<dbReference type="EMBL" id="UINC01002376">
    <property type="protein sequence ID" value="SUZ96033.1"/>
    <property type="molecule type" value="Genomic_DNA"/>
</dbReference>
<dbReference type="Pfam" id="PF01715">
    <property type="entry name" value="IPPT"/>
    <property type="match status" value="1"/>
</dbReference>
<proteinExistence type="inferred from homology"/>
<evidence type="ECO:0000256" key="7">
    <source>
        <dbReference type="ARBA" id="ARBA00022840"/>
    </source>
</evidence>
<keyword evidence="6" id="KW-0547">Nucleotide-binding</keyword>
<dbReference type="SUPFAM" id="SSF52540">
    <property type="entry name" value="P-loop containing nucleoside triphosphate hydrolases"/>
    <property type="match status" value="1"/>
</dbReference>
<dbReference type="AlphaFoldDB" id="A0A381S4E5"/>
<comment type="similarity">
    <text evidence="2">Belongs to the IPP transferase family.</text>
</comment>
<dbReference type="PANTHER" id="PTHR11088:SF60">
    <property type="entry name" value="TRNA DIMETHYLALLYLTRANSFERASE"/>
    <property type="match status" value="1"/>
</dbReference>
<dbReference type="NCBIfam" id="TIGR00174">
    <property type="entry name" value="miaA"/>
    <property type="match status" value="1"/>
</dbReference>
<dbReference type="Gene3D" id="1.10.20.140">
    <property type="match status" value="1"/>
</dbReference>
<evidence type="ECO:0000256" key="2">
    <source>
        <dbReference type="ARBA" id="ARBA00005842"/>
    </source>
</evidence>
<keyword evidence="8" id="KW-0460">Magnesium</keyword>
<accession>A0A381S4E5</accession>
<name>A0A381S4E5_9ZZZZ</name>
<evidence type="ECO:0000256" key="5">
    <source>
        <dbReference type="ARBA" id="ARBA00022694"/>
    </source>
</evidence>
<dbReference type="Gene3D" id="3.40.50.300">
    <property type="entry name" value="P-loop containing nucleotide triphosphate hydrolases"/>
    <property type="match status" value="1"/>
</dbReference>
<dbReference type="HAMAP" id="MF_00185">
    <property type="entry name" value="IPP_trans"/>
    <property type="match status" value="1"/>
</dbReference>
<comment type="catalytic activity">
    <reaction evidence="9">
        <text>adenosine(37) in tRNA + dimethylallyl diphosphate = N(6)-dimethylallyladenosine(37) in tRNA + diphosphate</text>
        <dbReference type="Rhea" id="RHEA:26482"/>
        <dbReference type="Rhea" id="RHEA-COMP:10162"/>
        <dbReference type="Rhea" id="RHEA-COMP:10375"/>
        <dbReference type="ChEBI" id="CHEBI:33019"/>
        <dbReference type="ChEBI" id="CHEBI:57623"/>
        <dbReference type="ChEBI" id="CHEBI:74411"/>
        <dbReference type="ChEBI" id="CHEBI:74415"/>
        <dbReference type="EC" id="2.5.1.75"/>
    </reaction>
</comment>
<reference evidence="10" key="1">
    <citation type="submission" date="2018-05" db="EMBL/GenBank/DDBJ databases">
        <authorList>
            <person name="Lanie J.A."/>
            <person name="Ng W.-L."/>
            <person name="Kazmierczak K.M."/>
            <person name="Andrzejewski T.M."/>
            <person name="Davidsen T.M."/>
            <person name="Wayne K.J."/>
            <person name="Tettelin H."/>
            <person name="Glass J.I."/>
            <person name="Rusch D."/>
            <person name="Podicherti R."/>
            <person name="Tsui H.-C.T."/>
            <person name="Winkler M.E."/>
        </authorList>
    </citation>
    <scope>NUCLEOTIDE SEQUENCE</scope>
</reference>
<keyword evidence="4" id="KW-0808">Transferase</keyword>
<evidence type="ECO:0000313" key="10">
    <source>
        <dbReference type="EMBL" id="SUZ96033.1"/>
    </source>
</evidence>
<keyword evidence="5" id="KW-0819">tRNA processing</keyword>